<name>A0ABT8B8C6_9NEIS</name>
<organism evidence="1 2">
    <name type="scientific">Chitinimonas viridis</name>
    <dbReference type="NCBI Taxonomy" id="664880"/>
    <lineage>
        <taxon>Bacteria</taxon>
        <taxon>Pseudomonadati</taxon>
        <taxon>Pseudomonadota</taxon>
        <taxon>Betaproteobacteria</taxon>
        <taxon>Neisseriales</taxon>
        <taxon>Chitinibacteraceae</taxon>
        <taxon>Chitinimonas</taxon>
    </lineage>
</organism>
<comment type="caution">
    <text evidence="1">The sequence shown here is derived from an EMBL/GenBank/DDBJ whole genome shotgun (WGS) entry which is preliminary data.</text>
</comment>
<dbReference type="InterPro" id="IPR011008">
    <property type="entry name" value="Dimeric_a/b-barrel"/>
</dbReference>
<evidence type="ECO:0000313" key="2">
    <source>
        <dbReference type="Proteomes" id="UP001180081"/>
    </source>
</evidence>
<protein>
    <recommendedName>
        <fullName evidence="3">Antibiotic biosynthesis monooxygenase</fullName>
    </recommendedName>
</protein>
<dbReference type="RefSeq" id="WP_290333281.1">
    <property type="nucleotide sequence ID" value="NZ_JAUFPU010000018.1"/>
</dbReference>
<accession>A0ABT8B8C6</accession>
<dbReference type="Pfam" id="PF11639">
    <property type="entry name" value="HapK"/>
    <property type="match status" value="1"/>
</dbReference>
<evidence type="ECO:0008006" key="3">
    <source>
        <dbReference type="Google" id="ProtNLM"/>
    </source>
</evidence>
<evidence type="ECO:0000313" key="1">
    <source>
        <dbReference type="EMBL" id="MDN3577876.1"/>
    </source>
</evidence>
<dbReference type="Proteomes" id="UP001180081">
    <property type="component" value="Unassembled WGS sequence"/>
</dbReference>
<sequence>MLTIIDKIKLKDPAYEDDFVKWVREVDYLTCHELPSVQSFCVHKVMRGGDCDFVETITVSSWKAFEQDMASPQFAGLVARFSQMADVSEQLVCDPIAPGYQK</sequence>
<dbReference type="Gene3D" id="3.30.70.100">
    <property type="match status" value="1"/>
</dbReference>
<keyword evidence="2" id="KW-1185">Reference proteome</keyword>
<dbReference type="SUPFAM" id="SSF54909">
    <property type="entry name" value="Dimeric alpha+beta barrel"/>
    <property type="match status" value="1"/>
</dbReference>
<reference evidence="1" key="1">
    <citation type="journal article" date="2014" name="Int. J. Syst. Evol. Microbiol.">
        <title>Complete genome of a new Firmicutes species belonging to the dominant human colonic microbiota ('Ruminococcus bicirculans') reveals two chromosomes and a selective capacity to utilize plant glucans.</title>
        <authorList>
            <consortium name="NISC Comparative Sequencing Program"/>
            <person name="Wegmann U."/>
            <person name="Louis P."/>
            <person name="Goesmann A."/>
            <person name="Henrissat B."/>
            <person name="Duncan S.H."/>
            <person name="Flint H.J."/>
        </authorList>
    </citation>
    <scope>NUCLEOTIDE SEQUENCE</scope>
    <source>
        <strain evidence="1">CECT 7703</strain>
    </source>
</reference>
<gene>
    <name evidence="1" type="ORF">QWZ03_13965</name>
</gene>
<reference evidence="1" key="2">
    <citation type="submission" date="2023-06" db="EMBL/GenBank/DDBJ databases">
        <authorList>
            <person name="Lucena T."/>
            <person name="Sun Q."/>
        </authorList>
    </citation>
    <scope>NUCLEOTIDE SEQUENCE</scope>
    <source>
        <strain evidence="1">CECT 7703</strain>
    </source>
</reference>
<dbReference type="EMBL" id="JAUFPU010000018">
    <property type="protein sequence ID" value="MDN3577876.1"/>
    <property type="molecule type" value="Genomic_DNA"/>
</dbReference>
<proteinExistence type="predicted"/>
<dbReference type="InterPro" id="IPR021667">
    <property type="entry name" value="HapK"/>
</dbReference>